<feature type="region of interest" description="Disordered" evidence="1">
    <location>
        <begin position="402"/>
        <end position="506"/>
    </location>
</feature>
<accession>A0A835XLQ3</accession>
<feature type="region of interest" description="Disordered" evidence="1">
    <location>
        <begin position="833"/>
        <end position="864"/>
    </location>
</feature>
<feature type="compositionally biased region" description="Low complexity" evidence="1">
    <location>
        <begin position="482"/>
        <end position="493"/>
    </location>
</feature>
<organism evidence="4 5">
    <name type="scientific">Edaphochlamys debaryana</name>
    <dbReference type="NCBI Taxonomy" id="47281"/>
    <lineage>
        <taxon>Eukaryota</taxon>
        <taxon>Viridiplantae</taxon>
        <taxon>Chlorophyta</taxon>
        <taxon>core chlorophytes</taxon>
        <taxon>Chlorophyceae</taxon>
        <taxon>CS clade</taxon>
        <taxon>Chlamydomonadales</taxon>
        <taxon>Chlamydomonadales incertae sedis</taxon>
        <taxon>Edaphochlamys</taxon>
    </lineage>
</organism>
<feature type="compositionally biased region" description="Low complexity" evidence="1">
    <location>
        <begin position="402"/>
        <end position="445"/>
    </location>
</feature>
<dbReference type="InterPro" id="IPR029052">
    <property type="entry name" value="Metallo-depent_PP-like"/>
</dbReference>
<feature type="transmembrane region" description="Helical" evidence="2">
    <location>
        <begin position="1062"/>
        <end position="1080"/>
    </location>
</feature>
<feature type="region of interest" description="Disordered" evidence="1">
    <location>
        <begin position="744"/>
        <end position="769"/>
    </location>
</feature>
<dbReference type="PANTHER" id="PTHR14795:SF0">
    <property type="entry name" value="TRANSMEMBRANE PROTEIN 62"/>
    <property type="match status" value="1"/>
</dbReference>
<evidence type="ECO:0000256" key="3">
    <source>
        <dbReference type="SAM" id="SignalP"/>
    </source>
</evidence>
<gene>
    <name evidence="4" type="ORF">HYH03_018541</name>
</gene>
<feature type="compositionally biased region" description="Gly residues" evidence="1">
    <location>
        <begin position="494"/>
        <end position="505"/>
    </location>
</feature>
<dbReference type="PANTHER" id="PTHR14795">
    <property type="entry name" value="HELICASE RELATED"/>
    <property type="match status" value="1"/>
</dbReference>
<feature type="compositionally biased region" description="Gly residues" evidence="1">
    <location>
        <begin position="833"/>
        <end position="851"/>
    </location>
</feature>
<name>A0A835XLQ3_9CHLO</name>
<sequence length="1138" mass="112560">MWPKDSVALLLALALSWASGASGAGMNGRTVALLLQLTDVHLSAMPPPYGDPRRGPDLHALASDLLSRWPLAAAFISGDLTEAKDVYGRGRQYEQEWQEYEGVWKALSSAGGVPPGQVYDMRGNHDTFNSGARCGPADFFCRYSARAAASAGAGPRGRVWVDPVWAPGAAAGGGNGSTRVSGGGGSPGGGSCPVAVLVAVDASLDPGLRGPANFMGALQPHVLSDLHRELTASAAALEAADCDPPPPTIAYGHYPLSTIGYPLFPTPPPPSSAPSSAPDPAPGSTLPAVLAAHGSGAYLSGHLHGAFGRRLHRLHAGPRGQGQQGQEAGPSGARAGPAGPGPEGWLLELESVDWKYRRVLRLLTLDYPSAASDATGGAVGGAAAGGAALAFADLVYVPPAPTTANSTSTTSTSGVKNGVDGGSSSNSSGGGPAEASSLASLAEPSRAPRAHLPLITCPPDARYSPQLWPGRGRGRGSGGSAAAGTGCAAAPEGSGAGAGEGGEGAGEVRPTAVVRALVLPVAPGAAAVPEGVVLRWWCQGAGLGAGAQGRWQRKDGGQAEGGEASRPAATVSLEGEAQMVLESTSGSHSTYVADLLSPAADGARDPGDCPSGLLTAQVVVPGPPGEPPSTSEARPLHWSQPPPPSAPYPSTITTASSSSTMSSATSTPSTSAPTPADAASGDAFWGPRAAAQGPAPLGTSWVEWGVLAGRWYPLGLAAFAAQWLVGAVGLLLLAPRWALQRAQRRRGAGGATGARAGERRSGRGTGREVALGGYTRAATAEGAGAGGAGAEAGSPRRNGSPGDSSGSDGEEAGRQGDRGCSTSVCVGAAGAARAGGGGGGAAGGGGSGGGVIKRSSSGSSSSAGCCGVGTRAPHDGWSAASTSALLPRRAPGGYADPASAAAATSSAAGPPPLPRLALPLRLWPVRDCVVLAAHPVPWAAALAYCLLLAAGPWFVGQLVTPEAARPGPGSGPGSLPFLAGWAVVTPWAVLMRPPDAGGGDGDAGDAAGGGSWVQVAPSLDYVVMCNFTAAFLLLPALLLCASVASRWRGLAAAGRLGPGRRAGAWVGACGGGGGGAALLTWRQAGALGWVAFAWSMLSWKVGAGLGWPAVLVSPGIGWVVPGVAAWMWLAWSHVVGPA</sequence>
<keyword evidence="5" id="KW-1185">Reference proteome</keyword>
<dbReference type="AlphaFoldDB" id="A0A835XLQ3"/>
<comment type="caution">
    <text evidence="4">The sequence shown here is derived from an EMBL/GenBank/DDBJ whole genome shotgun (WGS) entry which is preliminary data.</text>
</comment>
<feature type="transmembrane region" description="Helical" evidence="2">
    <location>
        <begin position="1021"/>
        <end position="1041"/>
    </location>
</feature>
<feature type="compositionally biased region" description="Pro residues" evidence="1">
    <location>
        <begin position="264"/>
        <end position="281"/>
    </location>
</feature>
<evidence type="ECO:0000313" key="4">
    <source>
        <dbReference type="EMBL" id="KAG2482524.1"/>
    </source>
</evidence>
<protein>
    <recommendedName>
        <fullName evidence="6">Calcineurin-like phosphoesterase domain-containing protein</fullName>
    </recommendedName>
</protein>
<feature type="compositionally biased region" description="Low complexity" evidence="1">
    <location>
        <begin position="791"/>
        <end position="807"/>
    </location>
</feature>
<feature type="compositionally biased region" description="Low complexity" evidence="1">
    <location>
        <begin position="327"/>
        <end position="344"/>
    </location>
</feature>
<feature type="signal peptide" evidence="3">
    <location>
        <begin position="1"/>
        <end position="23"/>
    </location>
</feature>
<proteinExistence type="predicted"/>
<dbReference type="Proteomes" id="UP000612055">
    <property type="component" value="Unassembled WGS sequence"/>
</dbReference>
<reference evidence="4" key="1">
    <citation type="journal article" date="2020" name="bioRxiv">
        <title>Comparative genomics of Chlamydomonas.</title>
        <authorList>
            <person name="Craig R.J."/>
            <person name="Hasan A.R."/>
            <person name="Ness R.W."/>
            <person name="Keightley P.D."/>
        </authorList>
    </citation>
    <scope>NUCLEOTIDE SEQUENCE</scope>
    <source>
        <strain evidence="4">CCAP 11/70</strain>
    </source>
</reference>
<feature type="region of interest" description="Disordered" evidence="1">
    <location>
        <begin position="545"/>
        <end position="566"/>
    </location>
</feature>
<feature type="compositionally biased region" description="Low complexity" evidence="1">
    <location>
        <begin position="648"/>
        <end position="680"/>
    </location>
</feature>
<feature type="region of interest" description="Disordered" evidence="1">
    <location>
        <begin position="262"/>
        <end position="287"/>
    </location>
</feature>
<feature type="region of interest" description="Disordered" evidence="1">
    <location>
        <begin position="599"/>
        <end position="687"/>
    </location>
</feature>
<feature type="region of interest" description="Disordered" evidence="1">
    <location>
        <begin position="781"/>
        <end position="820"/>
    </location>
</feature>
<keyword evidence="2" id="KW-0472">Membrane</keyword>
<keyword evidence="3" id="KW-0732">Signal</keyword>
<evidence type="ECO:0000313" key="5">
    <source>
        <dbReference type="Proteomes" id="UP000612055"/>
    </source>
</evidence>
<feature type="chain" id="PRO_5032535410" description="Calcineurin-like phosphoesterase domain-containing protein" evidence="3">
    <location>
        <begin position="24"/>
        <end position="1138"/>
    </location>
</feature>
<feature type="region of interest" description="Disordered" evidence="1">
    <location>
        <begin position="315"/>
        <end position="344"/>
    </location>
</feature>
<keyword evidence="2" id="KW-1133">Transmembrane helix</keyword>
<evidence type="ECO:0008006" key="6">
    <source>
        <dbReference type="Google" id="ProtNLM"/>
    </source>
</evidence>
<feature type="compositionally biased region" description="Low complexity" evidence="1">
    <location>
        <begin position="852"/>
        <end position="864"/>
    </location>
</feature>
<dbReference type="EMBL" id="JAEHOE010000216">
    <property type="protein sequence ID" value="KAG2482524.1"/>
    <property type="molecule type" value="Genomic_DNA"/>
</dbReference>
<feature type="transmembrane region" description="Helical" evidence="2">
    <location>
        <begin position="936"/>
        <end position="955"/>
    </location>
</feature>
<evidence type="ECO:0000256" key="2">
    <source>
        <dbReference type="SAM" id="Phobius"/>
    </source>
</evidence>
<feature type="transmembrane region" description="Helical" evidence="2">
    <location>
        <begin position="1110"/>
        <end position="1131"/>
    </location>
</feature>
<feature type="transmembrane region" description="Helical" evidence="2">
    <location>
        <begin position="711"/>
        <end position="734"/>
    </location>
</feature>
<keyword evidence="2" id="KW-0812">Transmembrane</keyword>
<dbReference type="OrthoDB" id="552315at2759"/>
<evidence type="ECO:0000256" key="1">
    <source>
        <dbReference type="SAM" id="MobiDB-lite"/>
    </source>
</evidence>
<dbReference type="SUPFAM" id="SSF56300">
    <property type="entry name" value="Metallo-dependent phosphatases"/>
    <property type="match status" value="1"/>
</dbReference>